<dbReference type="AlphaFoldDB" id="U5C0I6"/>
<proteinExistence type="predicted"/>
<evidence type="ECO:0000313" key="1">
    <source>
        <dbReference type="EMBL" id="ERM81697.1"/>
    </source>
</evidence>
<sequence length="80" mass="9198">MKIGKGTGNFLIDHSFVSKFSNGSNKEAYARHFLDCNSAAQNSRNPYSSYWFLDPYPHLCGCNPCTKLELKPYSQCKRKW</sequence>
<protein>
    <submittedName>
        <fullName evidence="1">Uncharacterized protein</fullName>
    </submittedName>
</protein>
<evidence type="ECO:0000313" key="2">
    <source>
        <dbReference type="Proteomes" id="UP000016843"/>
    </source>
</evidence>
<name>U5C0I6_9BACT</name>
<keyword evidence="2" id="KW-1185">Reference proteome</keyword>
<gene>
    <name evidence="1" type="ORF">P872_19565</name>
</gene>
<dbReference type="EMBL" id="AWXR01000043">
    <property type="protein sequence ID" value="ERM81697.1"/>
    <property type="molecule type" value="Genomic_DNA"/>
</dbReference>
<reference evidence="1 2" key="1">
    <citation type="journal article" date="2013" name="Genome Announc.">
        <title>Draft Genome Sequence of the Psychrophilic and Alkaliphilic Rhodonellum psychrophilum Strain GCM71T.</title>
        <authorList>
            <person name="Hauptmann A.L."/>
            <person name="Glaring M.A."/>
            <person name="Hallin P.F."/>
            <person name="Prieme A."/>
            <person name="Stougaard P."/>
        </authorList>
    </citation>
    <scope>NUCLEOTIDE SEQUENCE [LARGE SCALE GENOMIC DNA]</scope>
    <source>
        <strain evidence="1 2">GCM71</strain>
    </source>
</reference>
<dbReference type="Proteomes" id="UP000016843">
    <property type="component" value="Unassembled WGS sequence"/>
</dbReference>
<organism evidence="1 2">
    <name type="scientific">Rhodonellum psychrophilum GCM71 = DSM 17998</name>
    <dbReference type="NCBI Taxonomy" id="1123057"/>
    <lineage>
        <taxon>Bacteria</taxon>
        <taxon>Pseudomonadati</taxon>
        <taxon>Bacteroidota</taxon>
        <taxon>Cytophagia</taxon>
        <taxon>Cytophagales</taxon>
        <taxon>Cytophagaceae</taxon>
        <taxon>Rhodonellum</taxon>
    </lineage>
</organism>
<accession>U5C0I6</accession>
<comment type="caution">
    <text evidence="1">The sequence shown here is derived from an EMBL/GenBank/DDBJ whole genome shotgun (WGS) entry which is preliminary data.</text>
</comment>